<name>A0A2P9HJZ3_9HYPH</name>
<feature type="region of interest" description="Disordered" evidence="1">
    <location>
        <begin position="261"/>
        <end position="286"/>
    </location>
</feature>
<dbReference type="InterPro" id="IPR007539">
    <property type="entry name" value="DUF551"/>
</dbReference>
<evidence type="ECO:0000256" key="1">
    <source>
        <dbReference type="SAM" id="MobiDB-lite"/>
    </source>
</evidence>
<dbReference type="Pfam" id="PF04448">
    <property type="entry name" value="DUF551"/>
    <property type="match status" value="1"/>
</dbReference>
<sequence length="286" mass="31068">MTTLPEEAVKAAHEAARVRDIRDERSMRERVVDALTAAAPHLAAARVKKLEWVATGQTGFLETEFYAVAGPLMHTVHPLKDVDGPFNEHYSIHRDWNDREVWRVTYYVGNNGLSGISKACKSLEAAKAAAQADYEARILSALEATSGRSDVLEDKDRLDAATAALISLTEAGIPTDVQELLIVGDPSRGVAPGSLSKAIATVIRALHPVADKPSDDGAQGEGWLPIESAPKDGTAVLAYQAGRYFKCWLECDQYEGGYFWQDEEDSEPSPTHWRPLPSAPASEGAE</sequence>
<evidence type="ECO:0000313" key="4">
    <source>
        <dbReference type="Proteomes" id="UP000246073"/>
    </source>
</evidence>
<reference evidence="4" key="1">
    <citation type="submission" date="2017-12" db="EMBL/GenBank/DDBJ databases">
        <authorList>
            <person name="Diaz M."/>
        </authorList>
    </citation>
    <scope>NUCLEOTIDE SEQUENCE [LARGE SCALE GENOMIC DNA]</scope>
    <source>
        <strain evidence="4">FI11154</strain>
    </source>
</reference>
<feature type="domain" description="DUF551" evidence="2">
    <location>
        <begin position="227"/>
        <end position="280"/>
    </location>
</feature>
<dbReference type="Proteomes" id="UP000246073">
    <property type="component" value="Unassembled WGS sequence"/>
</dbReference>
<dbReference type="EMBL" id="OOFM01000005">
    <property type="protein sequence ID" value="SPL64446.1"/>
    <property type="molecule type" value="Genomic_DNA"/>
</dbReference>
<protein>
    <recommendedName>
        <fullName evidence="2">DUF551 domain-containing protein</fullName>
    </recommendedName>
</protein>
<gene>
    <name evidence="3" type="ORF">OHAE_313</name>
</gene>
<accession>A0A2P9HJZ3</accession>
<dbReference type="AlphaFoldDB" id="A0A2P9HJZ3"/>
<proteinExistence type="predicted"/>
<dbReference type="RefSeq" id="WP_109368302.1">
    <property type="nucleotide sequence ID" value="NZ_OOFM01000005.1"/>
</dbReference>
<evidence type="ECO:0000259" key="2">
    <source>
        <dbReference type="Pfam" id="PF04448"/>
    </source>
</evidence>
<evidence type="ECO:0000313" key="3">
    <source>
        <dbReference type="EMBL" id="SPL64446.1"/>
    </source>
</evidence>
<organism evidence="3 4">
    <name type="scientific">Ochrobactrum soli</name>
    <dbReference type="NCBI Taxonomy" id="2448455"/>
    <lineage>
        <taxon>Bacteria</taxon>
        <taxon>Pseudomonadati</taxon>
        <taxon>Pseudomonadota</taxon>
        <taxon>Alphaproteobacteria</taxon>
        <taxon>Hyphomicrobiales</taxon>
        <taxon>Brucellaceae</taxon>
        <taxon>Brucella/Ochrobactrum group</taxon>
        <taxon>Ochrobactrum</taxon>
    </lineage>
</organism>